<dbReference type="CDD" id="cd07093">
    <property type="entry name" value="ALDH_F8_HMSADH"/>
    <property type="match status" value="1"/>
</dbReference>
<comment type="similarity">
    <text evidence="1 5">Belongs to the aldehyde dehydrogenase family.</text>
</comment>
<dbReference type="EMBL" id="PYGI01000002">
    <property type="protein sequence ID" value="PSL16140.1"/>
    <property type="molecule type" value="Genomic_DNA"/>
</dbReference>
<organism evidence="7 8">
    <name type="scientific">Marinobacterium halophilum</name>
    <dbReference type="NCBI Taxonomy" id="267374"/>
    <lineage>
        <taxon>Bacteria</taxon>
        <taxon>Pseudomonadati</taxon>
        <taxon>Pseudomonadota</taxon>
        <taxon>Gammaproteobacteria</taxon>
        <taxon>Oceanospirillales</taxon>
        <taxon>Oceanospirillaceae</taxon>
        <taxon>Marinobacterium</taxon>
    </lineage>
</organism>
<evidence type="ECO:0000259" key="6">
    <source>
        <dbReference type="Pfam" id="PF00171"/>
    </source>
</evidence>
<proteinExistence type="inferred from homology"/>
<keyword evidence="2 5" id="KW-0560">Oxidoreductase</keyword>
<dbReference type="GO" id="GO:0018480">
    <property type="term" value="F:5-carboxymethyl-2-hydroxymuconic-semialdehyde dehydrogenase activity"/>
    <property type="evidence" value="ECO:0007669"/>
    <property type="project" value="InterPro"/>
</dbReference>
<name>A0A2P8F352_9GAMM</name>
<dbReference type="InterPro" id="IPR015590">
    <property type="entry name" value="Aldehyde_DH_dom"/>
</dbReference>
<dbReference type="Gene3D" id="3.40.605.10">
    <property type="entry name" value="Aldehyde Dehydrogenase, Chain A, domain 1"/>
    <property type="match status" value="1"/>
</dbReference>
<dbReference type="Pfam" id="PF00171">
    <property type="entry name" value="Aldedh"/>
    <property type="match status" value="1"/>
</dbReference>
<evidence type="ECO:0000256" key="2">
    <source>
        <dbReference type="ARBA" id="ARBA00023002"/>
    </source>
</evidence>
<dbReference type="InterPro" id="IPR011985">
    <property type="entry name" value="DH_HpaE"/>
</dbReference>
<comment type="caution">
    <text evidence="7">The sequence shown here is derived from an EMBL/GenBank/DDBJ whole genome shotgun (WGS) entry which is preliminary data.</text>
</comment>
<dbReference type="OrthoDB" id="9812625at2"/>
<keyword evidence="3" id="KW-0520">NAD</keyword>
<dbReference type="GO" id="GO:1901023">
    <property type="term" value="P:4-hydroxyphenylacetate catabolic process"/>
    <property type="evidence" value="ECO:0007669"/>
    <property type="project" value="InterPro"/>
</dbReference>
<dbReference type="AlphaFoldDB" id="A0A2P8F352"/>
<dbReference type="PROSITE" id="PS00687">
    <property type="entry name" value="ALDEHYDE_DEHYDR_GLU"/>
    <property type="match status" value="1"/>
</dbReference>
<feature type="domain" description="Aldehyde dehydrogenase" evidence="6">
    <location>
        <begin position="37"/>
        <end position="496"/>
    </location>
</feature>
<dbReference type="Gene3D" id="3.40.309.10">
    <property type="entry name" value="Aldehyde Dehydrogenase, Chain A, domain 2"/>
    <property type="match status" value="1"/>
</dbReference>
<dbReference type="NCBIfam" id="TIGR02299">
    <property type="entry name" value="HpaE"/>
    <property type="match status" value="1"/>
</dbReference>
<gene>
    <name evidence="7" type="ORF">CLV44_10263</name>
</gene>
<feature type="active site" evidence="4">
    <location>
        <position position="266"/>
    </location>
</feature>
<dbReference type="InterPro" id="IPR016163">
    <property type="entry name" value="Ald_DH_C"/>
</dbReference>
<protein>
    <submittedName>
        <fullName evidence="7">5-carboxymethyl-2-hydroxymuconic-semialdehyde dehydrogenase</fullName>
    </submittedName>
</protein>
<evidence type="ECO:0000256" key="4">
    <source>
        <dbReference type="PROSITE-ProRule" id="PRU10007"/>
    </source>
</evidence>
<dbReference type="InterPro" id="IPR016162">
    <property type="entry name" value="Ald_DH_N"/>
</dbReference>
<dbReference type="PANTHER" id="PTHR43720">
    <property type="entry name" value="2-AMINOMUCONIC SEMIALDEHYDE DEHYDROGENASE"/>
    <property type="match status" value="1"/>
</dbReference>
<accession>A0A2P8F352</accession>
<dbReference type="FunFam" id="3.40.605.10:FF:000007">
    <property type="entry name" value="NAD/NADP-dependent betaine aldehyde dehydrogenase"/>
    <property type="match status" value="1"/>
</dbReference>
<dbReference type="InterPro" id="IPR029510">
    <property type="entry name" value="Ald_DH_CS_GLU"/>
</dbReference>
<evidence type="ECO:0000313" key="7">
    <source>
        <dbReference type="EMBL" id="PSL16140.1"/>
    </source>
</evidence>
<evidence type="ECO:0000313" key="8">
    <source>
        <dbReference type="Proteomes" id="UP000242133"/>
    </source>
</evidence>
<evidence type="ECO:0000256" key="5">
    <source>
        <dbReference type="RuleBase" id="RU003345"/>
    </source>
</evidence>
<evidence type="ECO:0000256" key="3">
    <source>
        <dbReference type="ARBA" id="ARBA00023027"/>
    </source>
</evidence>
<dbReference type="SUPFAM" id="SSF53720">
    <property type="entry name" value="ALDH-like"/>
    <property type="match status" value="1"/>
</dbReference>
<evidence type="ECO:0000256" key="1">
    <source>
        <dbReference type="ARBA" id="ARBA00009986"/>
    </source>
</evidence>
<keyword evidence="8" id="KW-1185">Reference proteome</keyword>
<dbReference type="PANTHER" id="PTHR43720:SF2">
    <property type="entry name" value="2-AMINOMUCONIC SEMIALDEHYDE DEHYDROGENASE"/>
    <property type="match status" value="1"/>
</dbReference>
<reference evidence="7 8" key="1">
    <citation type="submission" date="2018-03" db="EMBL/GenBank/DDBJ databases">
        <title>Genomic Encyclopedia of Archaeal and Bacterial Type Strains, Phase II (KMG-II): from individual species to whole genera.</title>
        <authorList>
            <person name="Goeker M."/>
        </authorList>
    </citation>
    <scope>NUCLEOTIDE SEQUENCE [LARGE SCALE GENOMIC DNA]</scope>
    <source>
        <strain evidence="7 8">DSM 17586</strain>
    </source>
</reference>
<sequence>MSDTLATNLERAQQYLERFKNNTTGHYINGEFTLGNGGREYDNLTPTDNSSIGKVMAGSVADMDAACEAAENAFEAWANTPGAERKKMLHKFADRLVERADEIALVESMDCGQAIRFMKQAALRGAANFRFFADKAPEAQNGLALHQDEHVNYTIRKAIGPVGIITPWNTPFMLSTWKIAPALAAGCTVVHKPAELTPLSAYILAEIADEVLPKGVWNMVNGFGEDAGKRLTEHPAIKAVALVGETATGSHIMRQGADTLKRMHFELGGKNPVIVFDDADFERSLDAVVFMIYSLNGQRCTSSSRLLIQSGIRDKFIAALEQRVRNLKVGHSLDPNSEVGPLVHVEHFNKVLSYFDIAKEDGATTAVGGQRITEGGDHLNPAGNYLTPTLFTGANNKMRIAQEEIFGPVLTAITFDTEEEAIAIANDTQYGLSGYIWTENTGRAMRMAKHVEAGMLWVNSENNRNLPSPFGGIKMSGIGRDGGDWSFDFYMETKNVCIAHGTHKVPQLGKG</sequence>
<dbReference type="FunFam" id="3.40.309.10:FF:000012">
    <property type="entry name" value="Betaine aldehyde dehydrogenase"/>
    <property type="match status" value="1"/>
</dbReference>
<dbReference type="RefSeq" id="WP_106590373.1">
    <property type="nucleotide sequence ID" value="NZ_PYGI01000002.1"/>
</dbReference>
<dbReference type="Proteomes" id="UP000242133">
    <property type="component" value="Unassembled WGS sequence"/>
</dbReference>
<dbReference type="InterPro" id="IPR016161">
    <property type="entry name" value="Ald_DH/histidinol_DH"/>
</dbReference>